<comment type="similarity">
    <text evidence="1">Belongs to the NAD(P)-dependent epimerase/dehydratase family.</text>
</comment>
<accession>A0A1B1BB20</accession>
<evidence type="ECO:0000256" key="1">
    <source>
        <dbReference type="ARBA" id="ARBA00007637"/>
    </source>
</evidence>
<dbReference type="PANTHER" id="PTHR43000">
    <property type="entry name" value="DTDP-D-GLUCOSE 4,6-DEHYDRATASE-RELATED"/>
    <property type="match status" value="1"/>
</dbReference>
<dbReference type="RefSeq" id="WP_067316369.1">
    <property type="nucleotide sequence ID" value="NZ_CP016279.1"/>
</dbReference>
<reference evidence="4 6" key="2">
    <citation type="submission" date="2021-03" db="EMBL/GenBank/DDBJ databases">
        <title>Genomic Encyclopedia of Type Strains, Phase IV (KMG-IV): sequencing the most valuable type-strain genomes for metagenomic binning, comparative biology and taxonomic classification.</title>
        <authorList>
            <person name="Goeker M."/>
        </authorList>
    </citation>
    <scope>NUCLEOTIDE SEQUENCE [LARGE SCALE GENOMIC DNA]</scope>
    <source>
        <strain evidence="4 6">DSM 40499</strain>
    </source>
</reference>
<evidence type="ECO:0000259" key="2">
    <source>
        <dbReference type="Pfam" id="PF01370"/>
    </source>
</evidence>
<dbReference type="KEGG" id="sgs:AVL59_46155"/>
<evidence type="ECO:0000313" key="5">
    <source>
        <dbReference type="Proteomes" id="UP000092659"/>
    </source>
</evidence>
<dbReference type="EMBL" id="CP016279">
    <property type="protein sequence ID" value="ANP56018.1"/>
    <property type="molecule type" value="Genomic_DNA"/>
</dbReference>
<proteinExistence type="inferred from homology"/>
<dbReference type="EMBL" id="JAGGLP010000007">
    <property type="protein sequence ID" value="MBP2051131.1"/>
    <property type="molecule type" value="Genomic_DNA"/>
</dbReference>
<dbReference type="InterPro" id="IPR036291">
    <property type="entry name" value="NAD(P)-bd_dom_sf"/>
</dbReference>
<dbReference type="SUPFAM" id="SSF51735">
    <property type="entry name" value="NAD(P)-binding Rossmann-fold domains"/>
    <property type="match status" value="1"/>
</dbReference>
<reference evidence="3 5" key="1">
    <citation type="submission" date="2016-06" db="EMBL/GenBank/DDBJ databases">
        <title>Complete genome sequence of Streptomyces griseochromogenes ATCC 14511, the Blasticidin S producer.</title>
        <authorList>
            <person name="Wu L."/>
        </authorList>
    </citation>
    <scope>NUCLEOTIDE SEQUENCE [LARGE SCALE GENOMIC DNA]</scope>
    <source>
        <strain evidence="3 5">ATCC 14511</strain>
    </source>
</reference>
<dbReference type="STRING" id="68214.AVL59_46155"/>
<dbReference type="Proteomes" id="UP001519309">
    <property type="component" value="Unassembled WGS sequence"/>
</dbReference>
<evidence type="ECO:0000313" key="4">
    <source>
        <dbReference type="EMBL" id="MBP2051131.1"/>
    </source>
</evidence>
<evidence type="ECO:0000313" key="6">
    <source>
        <dbReference type="Proteomes" id="UP001519309"/>
    </source>
</evidence>
<name>A0A1B1BB20_9ACTN</name>
<keyword evidence="6" id="KW-1185">Reference proteome</keyword>
<dbReference type="Gene3D" id="3.40.50.720">
    <property type="entry name" value="NAD(P)-binding Rossmann-like Domain"/>
    <property type="match status" value="1"/>
</dbReference>
<dbReference type="AlphaFoldDB" id="A0A1B1BB20"/>
<evidence type="ECO:0000313" key="3">
    <source>
        <dbReference type="EMBL" id="ANP56018.1"/>
    </source>
</evidence>
<dbReference type="OrthoDB" id="3360397at2"/>
<organism evidence="3 5">
    <name type="scientific">Streptomyces griseochromogenes</name>
    <dbReference type="NCBI Taxonomy" id="68214"/>
    <lineage>
        <taxon>Bacteria</taxon>
        <taxon>Bacillati</taxon>
        <taxon>Actinomycetota</taxon>
        <taxon>Actinomycetes</taxon>
        <taxon>Kitasatosporales</taxon>
        <taxon>Streptomycetaceae</taxon>
        <taxon>Streptomyces</taxon>
    </lineage>
</organism>
<protein>
    <submittedName>
        <fullName evidence="3">NDP-hexose 4-ketoreductase</fullName>
    </submittedName>
    <submittedName>
        <fullName evidence="4">Nucleoside-diphosphate-sugar epimerase</fullName>
    </submittedName>
</protein>
<dbReference type="InterPro" id="IPR001509">
    <property type="entry name" value="Epimerase_deHydtase"/>
</dbReference>
<dbReference type="Pfam" id="PF01370">
    <property type="entry name" value="Epimerase"/>
    <property type="match status" value="1"/>
</dbReference>
<gene>
    <name evidence="3" type="ORF">AVL59_46155</name>
    <name evidence="4" type="ORF">J2Z21_004081</name>
</gene>
<dbReference type="Proteomes" id="UP000092659">
    <property type="component" value="Chromosome"/>
</dbReference>
<sequence>MEIIGRGFLARHLRPIADAHPGVVLLAAGVSAAGDSPQAEFGREADLLYETIGHCEERGKRLVLFSTAATGMYSLRGEAGRESGPVRPATAYGRHKLALEAVLASSRLDYLILRLAHVVGPHQPAHQLLPSLTRQVASGAVRIYRGARRDLIDVSDVVHIVDGLLSTGVAREVVNVASGRAAPVEEIVGHIETCLGVRAEREFLDAAGAAQPVSIGKLRRLLPSVQDIGFGPDYHRAVLDKYVRNYTEQTAPSYERSH</sequence>
<feature type="domain" description="NAD-dependent epimerase/dehydratase" evidence="2">
    <location>
        <begin position="16"/>
        <end position="177"/>
    </location>
</feature>